<gene>
    <name evidence="1" type="ORF">DFA_10426</name>
</gene>
<name>F4QA65_CACFS</name>
<evidence type="ECO:0000313" key="1">
    <source>
        <dbReference type="EMBL" id="EGG15584.1"/>
    </source>
</evidence>
<accession>F4QA65</accession>
<evidence type="ECO:0000313" key="2">
    <source>
        <dbReference type="Proteomes" id="UP000007797"/>
    </source>
</evidence>
<reference evidence="2" key="1">
    <citation type="journal article" date="2011" name="Genome Res.">
        <title>Phylogeny-wide analysis of social amoeba genomes highlights ancient origins for complex intercellular communication.</title>
        <authorList>
            <person name="Heidel A.J."/>
            <person name="Lawal H.M."/>
            <person name="Felder M."/>
            <person name="Schilde C."/>
            <person name="Helps N.R."/>
            <person name="Tunggal B."/>
            <person name="Rivero F."/>
            <person name="John U."/>
            <person name="Schleicher M."/>
            <person name="Eichinger L."/>
            <person name="Platzer M."/>
            <person name="Noegel A.A."/>
            <person name="Schaap P."/>
            <person name="Gloeckner G."/>
        </authorList>
    </citation>
    <scope>NUCLEOTIDE SEQUENCE [LARGE SCALE GENOMIC DNA]</scope>
    <source>
        <strain evidence="2">SH3</strain>
    </source>
</reference>
<dbReference type="RefSeq" id="XP_004354326.1">
    <property type="nucleotide sequence ID" value="XM_004354274.1"/>
</dbReference>
<keyword evidence="2" id="KW-1185">Reference proteome</keyword>
<sequence length="94" mass="10501">MAGRGEGASLGWENKQVVDRSFTKDTLKPPKISAGMAVVEPAALSQYQKDLLAKIKETDIVYSRDSNDSNNNNDDCDKDKEDIKHIYKNTLNKL</sequence>
<protein>
    <submittedName>
        <fullName evidence="1">Uncharacterized protein</fullName>
    </submittedName>
</protein>
<organism evidence="1 2">
    <name type="scientific">Cavenderia fasciculata</name>
    <name type="common">Slime mold</name>
    <name type="synonym">Dictyostelium fasciculatum</name>
    <dbReference type="NCBI Taxonomy" id="261658"/>
    <lineage>
        <taxon>Eukaryota</taxon>
        <taxon>Amoebozoa</taxon>
        <taxon>Evosea</taxon>
        <taxon>Eumycetozoa</taxon>
        <taxon>Dictyostelia</taxon>
        <taxon>Acytosteliales</taxon>
        <taxon>Cavenderiaceae</taxon>
        <taxon>Cavenderia</taxon>
    </lineage>
</organism>
<dbReference type="EMBL" id="GL883026">
    <property type="protein sequence ID" value="EGG15584.1"/>
    <property type="molecule type" value="Genomic_DNA"/>
</dbReference>
<dbReference type="Proteomes" id="UP000007797">
    <property type="component" value="Unassembled WGS sequence"/>
</dbReference>
<dbReference type="KEGG" id="dfa:DFA_10426"/>
<dbReference type="AlphaFoldDB" id="F4QA65"/>
<dbReference type="GeneID" id="14867678"/>
<proteinExistence type="predicted"/>